<feature type="active site" description="Nucleophile" evidence="1">
    <location>
        <position position="95"/>
    </location>
</feature>
<accession>A0A1C0Y7F6</accession>
<evidence type="ECO:0000256" key="1">
    <source>
        <dbReference type="PIRSR" id="PIRSR017388-1"/>
    </source>
</evidence>
<sequence>MIIKAPQPFTFEAPDSNRAVLLLHGFTGNTNDVKRLGRYLNQQGYTVHAPLYKGHGVDPETLLHTAPEEWWQSAIEGYEYLRSLGYEKIAVGGVSLGGAFSLRLAEEFETTGVLTMSAPAIAKTRDSLNRRIVDYAINFKKLQGTYNPIADDIALLQEEYDMPELSRLQTIINDTSEKLASIKSPVHILRGMKDDEYYCESADIIYSGVKSRIKSVKSFINTGHIMTLGEERDLVYKEVQYFLDGLDWS</sequence>
<dbReference type="InterPro" id="IPR012354">
    <property type="entry name" value="Esterase_lipase"/>
</dbReference>
<dbReference type="InterPro" id="IPR000073">
    <property type="entry name" value="AB_hydrolase_1"/>
</dbReference>
<dbReference type="PIRSF" id="PIRSF017388">
    <property type="entry name" value="Esterase_lipase"/>
    <property type="match status" value="1"/>
</dbReference>
<dbReference type="STRING" id="33978.A6M13_06745"/>
<protein>
    <submittedName>
        <fullName evidence="3">Esterase</fullName>
    </submittedName>
</protein>
<keyword evidence="4" id="KW-1185">Reference proteome</keyword>
<dbReference type="Gene3D" id="3.40.50.1820">
    <property type="entry name" value="alpha/beta hydrolase"/>
    <property type="match status" value="1"/>
</dbReference>
<proteinExistence type="predicted"/>
<dbReference type="EMBL" id="MASJ01000039">
    <property type="protein sequence ID" value="OCS83092.1"/>
    <property type="molecule type" value="Genomic_DNA"/>
</dbReference>
<dbReference type="GO" id="GO:0052689">
    <property type="term" value="F:carboxylic ester hydrolase activity"/>
    <property type="evidence" value="ECO:0007669"/>
    <property type="project" value="InterPro"/>
</dbReference>
<dbReference type="Pfam" id="PF00561">
    <property type="entry name" value="Abhydrolase_1"/>
    <property type="match status" value="1"/>
</dbReference>
<dbReference type="RefSeq" id="WP_066548179.1">
    <property type="nucleotide sequence ID" value="NZ_MASJ01000039.1"/>
</dbReference>
<dbReference type="OrthoDB" id="9800213at2"/>
<dbReference type="AlphaFoldDB" id="A0A1C0Y7F6"/>
<dbReference type="Proteomes" id="UP000093199">
    <property type="component" value="Unassembled WGS sequence"/>
</dbReference>
<dbReference type="SUPFAM" id="SSF53474">
    <property type="entry name" value="alpha/beta-Hydrolases"/>
    <property type="match status" value="1"/>
</dbReference>
<name>A0A1C0Y7F6_9BACL</name>
<feature type="active site" description="Charge relay system" evidence="1">
    <location>
        <position position="224"/>
    </location>
</feature>
<feature type="active site" description="Charge relay system" evidence="1">
    <location>
        <position position="194"/>
    </location>
</feature>
<evidence type="ECO:0000259" key="2">
    <source>
        <dbReference type="Pfam" id="PF00561"/>
    </source>
</evidence>
<gene>
    <name evidence="3" type="ORF">A6M13_06745</name>
</gene>
<comment type="caution">
    <text evidence="3">The sequence shown here is derived from an EMBL/GenBank/DDBJ whole genome shotgun (WGS) entry which is preliminary data.</text>
</comment>
<dbReference type="InterPro" id="IPR029058">
    <property type="entry name" value="AB_hydrolase_fold"/>
</dbReference>
<evidence type="ECO:0000313" key="4">
    <source>
        <dbReference type="Proteomes" id="UP000093199"/>
    </source>
</evidence>
<evidence type="ECO:0000313" key="3">
    <source>
        <dbReference type="EMBL" id="OCS83092.1"/>
    </source>
</evidence>
<organism evidence="3 4">
    <name type="scientific">Caryophanon tenue</name>
    <dbReference type="NCBI Taxonomy" id="33978"/>
    <lineage>
        <taxon>Bacteria</taxon>
        <taxon>Bacillati</taxon>
        <taxon>Bacillota</taxon>
        <taxon>Bacilli</taxon>
        <taxon>Bacillales</taxon>
        <taxon>Caryophanaceae</taxon>
        <taxon>Caryophanon</taxon>
    </lineage>
</organism>
<feature type="domain" description="AB hydrolase-1" evidence="2">
    <location>
        <begin position="19"/>
        <end position="108"/>
    </location>
</feature>
<reference evidence="3 4" key="1">
    <citation type="submission" date="2016-07" db="EMBL/GenBank/DDBJ databases">
        <title>Caryophanon tenue genome sequencing.</title>
        <authorList>
            <person name="Verma A."/>
            <person name="Pal Y."/>
            <person name="Krishnamurthi S."/>
        </authorList>
    </citation>
    <scope>NUCLEOTIDE SEQUENCE [LARGE SCALE GENOMIC DNA]</scope>
    <source>
        <strain evidence="3 4">DSM 14152</strain>
    </source>
</reference>